<feature type="domain" description="MobA-like NTP transferase" evidence="2">
    <location>
        <begin position="3"/>
        <end position="147"/>
    </location>
</feature>
<gene>
    <name evidence="3" type="ORF">H9830_03190</name>
</gene>
<sequence length="190" mass="19999">FDAVVLAGGAGRRMGGVDKATLRLSGERLVDRVAAAAQRAGAAGVTIVGPESAAADGCARVREDPPGGGPLAAVAAALPFVQHDWTMLLSCDLQQPVAVCETLLVSLREGDDVDGIVLVDQRMRHQWLAGVYSTRMLRRGFEVLGDDHAGLPIKLLFAQARLREVPVADAIAADIDTPDDLAQATRLNLE</sequence>
<evidence type="ECO:0000259" key="2">
    <source>
        <dbReference type="Pfam" id="PF12804"/>
    </source>
</evidence>
<evidence type="ECO:0000256" key="1">
    <source>
        <dbReference type="ARBA" id="ARBA00022679"/>
    </source>
</evidence>
<dbReference type="InterPro" id="IPR025877">
    <property type="entry name" value="MobA-like_NTP_Trfase"/>
</dbReference>
<dbReference type="Pfam" id="PF12804">
    <property type="entry name" value="NTP_transf_3"/>
    <property type="match status" value="1"/>
</dbReference>
<accession>A0A9D2C8I0</accession>
<reference evidence="3" key="2">
    <citation type="submission" date="2021-04" db="EMBL/GenBank/DDBJ databases">
        <authorList>
            <person name="Gilroy R."/>
        </authorList>
    </citation>
    <scope>NUCLEOTIDE SEQUENCE</scope>
    <source>
        <strain evidence="3">ChiGjej1B1-98</strain>
    </source>
</reference>
<dbReference type="SUPFAM" id="SSF53448">
    <property type="entry name" value="Nucleotide-diphospho-sugar transferases"/>
    <property type="match status" value="1"/>
</dbReference>
<feature type="non-terminal residue" evidence="3">
    <location>
        <position position="1"/>
    </location>
</feature>
<dbReference type="InterPro" id="IPR029044">
    <property type="entry name" value="Nucleotide-diphossugar_trans"/>
</dbReference>
<proteinExistence type="predicted"/>
<reference evidence="3" key="1">
    <citation type="journal article" date="2021" name="PeerJ">
        <title>Extensive microbial diversity within the chicken gut microbiome revealed by metagenomics and culture.</title>
        <authorList>
            <person name="Gilroy R."/>
            <person name="Ravi A."/>
            <person name="Getino M."/>
            <person name="Pursley I."/>
            <person name="Horton D.L."/>
            <person name="Alikhan N.F."/>
            <person name="Baker D."/>
            <person name="Gharbi K."/>
            <person name="Hall N."/>
            <person name="Watson M."/>
            <person name="Adriaenssens E.M."/>
            <person name="Foster-Nyarko E."/>
            <person name="Jarju S."/>
            <person name="Secka A."/>
            <person name="Antonio M."/>
            <person name="Oren A."/>
            <person name="Chaudhuri R.R."/>
            <person name="La Ragione R."/>
            <person name="Hildebrand F."/>
            <person name="Pallen M.J."/>
        </authorList>
    </citation>
    <scope>NUCLEOTIDE SEQUENCE</scope>
    <source>
        <strain evidence="3">ChiGjej1B1-98</strain>
    </source>
</reference>
<evidence type="ECO:0000313" key="4">
    <source>
        <dbReference type="Proteomes" id="UP000824005"/>
    </source>
</evidence>
<dbReference type="Gene3D" id="3.90.550.10">
    <property type="entry name" value="Spore Coat Polysaccharide Biosynthesis Protein SpsA, Chain A"/>
    <property type="match status" value="1"/>
</dbReference>
<name>A0A9D2C8I0_9MICO</name>
<dbReference type="GO" id="GO:0016779">
    <property type="term" value="F:nucleotidyltransferase activity"/>
    <property type="evidence" value="ECO:0007669"/>
    <property type="project" value="UniProtKB-ARBA"/>
</dbReference>
<dbReference type="AlphaFoldDB" id="A0A9D2C8I0"/>
<dbReference type="EMBL" id="DXDC01000096">
    <property type="protein sequence ID" value="HIY65267.1"/>
    <property type="molecule type" value="Genomic_DNA"/>
</dbReference>
<evidence type="ECO:0000313" key="3">
    <source>
        <dbReference type="EMBL" id="HIY65267.1"/>
    </source>
</evidence>
<dbReference type="Proteomes" id="UP000824005">
    <property type="component" value="Unassembled WGS sequence"/>
</dbReference>
<dbReference type="PANTHER" id="PTHR19136:SF81">
    <property type="entry name" value="MOLYBDENUM COFACTOR GUANYLYLTRANSFERASE"/>
    <property type="match status" value="1"/>
</dbReference>
<protein>
    <submittedName>
        <fullName evidence="3">NTP transferase domain-containing protein</fullName>
    </submittedName>
</protein>
<keyword evidence="1 3" id="KW-0808">Transferase</keyword>
<organism evidence="3 4">
    <name type="scientific">Candidatus Agrococcus pullicola</name>
    <dbReference type="NCBI Taxonomy" id="2838429"/>
    <lineage>
        <taxon>Bacteria</taxon>
        <taxon>Bacillati</taxon>
        <taxon>Actinomycetota</taxon>
        <taxon>Actinomycetes</taxon>
        <taxon>Micrococcales</taxon>
        <taxon>Microbacteriaceae</taxon>
        <taxon>Agrococcus</taxon>
    </lineage>
</organism>
<comment type="caution">
    <text evidence="3">The sequence shown here is derived from an EMBL/GenBank/DDBJ whole genome shotgun (WGS) entry which is preliminary data.</text>
</comment>
<dbReference type="PANTHER" id="PTHR19136">
    <property type="entry name" value="MOLYBDENUM COFACTOR GUANYLYLTRANSFERASE"/>
    <property type="match status" value="1"/>
</dbReference>